<dbReference type="Proteomes" id="UP000680865">
    <property type="component" value="Unassembled WGS sequence"/>
</dbReference>
<evidence type="ECO:0000313" key="2">
    <source>
        <dbReference type="EMBL" id="GIM67696.1"/>
    </source>
</evidence>
<feature type="transmembrane region" description="Helical" evidence="1">
    <location>
        <begin position="50"/>
        <end position="68"/>
    </location>
</feature>
<keyword evidence="1" id="KW-1133">Transmembrane helix</keyword>
<gene>
    <name evidence="2" type="ORF">Aco04nite_07520</name>
</gene>
<evidence type="ECO:0000313" key="3">
    <source>
        <dbReference type="Proteomes" id="UP000680865"/>
    </source>
</evidence>
<name>A0A919SA79_9ACTN</name>
<accession>A0A919SA79</accession>
<keyword evidence="3" id="KW-1185">Reference proteome</keyword>
<dbReference type="RefSeq" id="WP_212995731.1">
    <property type="nucleotide sequence ID" value="NZ_BAAATW010000009.1"/>
</dbReference>
<proteinExistence type="predicted"/>
<evidence type="ECO:0000256" key="1">
    <source>
        <dbReference type="SAM" id="Phobius"/>
    </source>
</evidence>
<reference evidence="2" key="1">
    <citation type="submission" date="2021-03" db="EMBL/GenBank/DDBJ databases">
        <title>Whole genome shotgun sequence of Actinoplanes consettensis NBRC 14913.</title>
        <authorList>
            <person name="Komaki H."/>
            <person name="Tamura T."/>
        </authorList>
    </citation>
    <scope>NUCLEOTIDE SEQUENCE</scope>
    <source>
        <strain evidence="2">NBRC 14913</strain>
    </source>
</reference>
<feature type="transmembrane region" description="Helical" evidence="1">
    <location>
        <begin position="74"/>
        <end position="93"/>
    </location>
</feature>
<protein>
    <recommendedName>
        <fullName evidence="4">DUF2335 domain-containing protein</fullName>
    </recommendedName>
</protein>
<dbReference type="EMBL" id="BOQP01000003">
    <property type="protein sequence ID" value="GIM67696.1"/>
    <property type="molecule type" value="Genomic_DNA"/>
</dbReference>
<keyword evidence="1" id="KW-0472">Membrane</keyword>
<comment type="caution">
    <text evidence="2">The sequence shown here is derived from an EMBL/GenBank/DDBJ whole genome shotgun (WGS) entry which is preliminary data.</text>
</comment>
<organism evidence="2 3">
    <name type="scientific">Winogradskya consettensis</name>
    <dbReference type="NCBI Taxonomy" id="113560"/>
    <lineage>
        <taxon>Bacteria</taxon>
        <taxon>Bacillati</taxon>
        <taxon>Actinomycetota</taxon>
        <taxon>Actinomycetes</taxon>
        <taxon>Micromonosporales</taxon>
        <taxon>Micromonosporaceae</taxon>
        <taxon>Winogradskya</taxon>
    </lineage>
</organism>
<dbReference type="AlphaFoldDB" id="A0A919SA79"/>
<evidence type="ECO:0008006" key="4">
    <source>
        <dbReference type="Google" id="ProtNLM"/>
    </source>
</evidence>
<sequence>MTTTSQYFKLAVETPDEDIKRCLLTLAERDQADRMELARLAHSAARRGQILGILAVTLCTALAGYVAFLGHPGWAAAIALIEVAGIAGANVAGRLNRR</sequence>
<keyword evidence="1" id="KW-0812">Transmembrane</keyword>